<name>K4KRV5_SIMAS</name>
<sequence>MKPLKTKAQIRAEIEAQVDAYIHQGGEVNAVPMGASGREPGGHQPLSVLFDRKQQPRTQVQDVIQAIEARKQSKSPGPTPRAPRKPRKQIIYDDFGQPLRWQWVEE</sequence>
<feature type="region of interest" description="Disordered" evidence="1">
    <location>
        <begin position="31"/>
        <end position="91"/>
    </location>
</feature>
<dbReference type="RefSeq" id="WP_015049039.1">
    <property type="nucleotide sequence ID" value="NC_018868.3"/>
</dbReference>
<dbReference type="KEGG" id="saga:M5M_18800"/>
<evidence type="ECO:0000256" key="1">
    <source>
        <dbReference type="SAM" id="MobiDB-lite"/>
    </source>
</evidence>
<dbReference type="eggNOG" id="ENOG503302A">
    <property type="taxonomic scope" value="Bacteria"/>
</dbReference>
<gene>
    <name evidence="3" type="ordered locus">M5M_18800</name>
</gene>
<proteinExistence type="predicted"/>
<dbReference type="AlphaFoldDB" id="K4KRV5"/>
<dbReference type="Proteomes" id="UP000000466">
    <property type="component" value="Chromosome"/>
</dbReference>
<dbReference type="STRING" id="1117647.M5M_18800"/>
<evidence type="ECO:0000313" key="4">
    <source>
        <dbReference type="Proteomes" id="UP000000466"/>
    </source>
</evidence>
<dbReference type="HOGENOM" id="CLU_2230771_0_0_6"/>
<dbReference type="OrthoDB" id="6077921at2"/>
<evidence type="ECO:0000259" key="2">
    <source>
        <dbReference type="Pfam" id="PF20661"/>
    </source>
</evidence>
<dbReference type="EMBL" id="CP003746">
    <property type="protein sequence ID" value="AFV00889.1"/>
    <property type="molecule type" value="Genomic_DNA"/>
</dbReference>
<protein>
    <recommendedName>
        <fullName evidence="2">Transcriptional regulator SutA RNAP-binding domain-containing protein</fullName>
    </recommendedName>
</protein>
<dbReference type="Pfam" id="PF20661">
    <property type="entry name" value="SutA-RBD"/>
    <property type="match status" value="1"/>
</dbReference>
<accession>K4KRV5</accession>
<evidence type="ECO:0000313" key="3">
    <source>
        <dbReference type="EMBL" id="AFV00889.1"/>
    </source>
</evidence>
<keyword evidence="4" id="KW-1185">Reference proteome</keyword>
<reference evidence="3 4" key="1">
    <citation type="journal article" date="2013" name="Genome Announc.">
        <title>Complete genome sequence of Simiduia agarivorans SA1(T), a marine bacterium able to degrade a variety of polysaccharides.</title>
        <authorList>
            <person name="Lin S.Y."/>
            <person name="Shieh W.Y."/>
            <person name="Chen J.S."/>
            <person name="Tang S.L."/>
        </authorList>
    </citation>
    <scope>NUCLEOTIDE SEQUENCE [LARGE SCALE GENOMIC DNA]</scope>
    <source>
        <strain evidence="4">DSM 21679 / JCM 13881 / BCRC 17597 / SA1</strain>
    </source>
</reference>
<dbReference type="InterPro" id="IPR049191">
    <property type="entry name" value="SutA_RBD"/>
</dbReference>
<feature type="domain" description="Transcriptional regulator SutA RNAP-binding" evidence="2">
    <location>
        <begin position="5"/>
        <end position="38"/>
    </location>
</feature>
<organism evidence="3 4">
    <name type="scientific">Simiduia agarivorans (strain DSM 21679 / JCM 13881 / BCRC 17597 / SA1)</name>
    <dbReference type="NCBI Taxonomy" id="1117647"/>
    <lineage>
        <taxon>Bacteria</taxon>
        <taxon>Pseudomonadati</taxon>
        <taxon>Pseudomonadota</taxon>
        <taxon>Gammaproteobacteria</taxon>
        <taxon>Cellvibrionales</taxon>
        <taxon>Cellvibrionaceae</taxon>
        <taxon>Simiduia</taxon>
    </lineage>
</organism>